<evidence type="ECO:0000313" key="3">
    <source>
        <dbReference type="Proteomes" id="UP001346149"/>
    </source>
</evidence>
<comment type="caution">
    <text evidence="2">The sequence shown here is derived from an EMBL/GenBank/DDBJ whole genome shotgun (WGS) entry which is preliminary data.</text>
</comment>
<name>A0AAN7M773_TRANT</name>
<dbReference type="PANTHER" id="PTHR12956:SF22">
    <property type="entry name" value="OS06G0724300 PROTEIN"/>
    <property type="match status" value="1"/>
</dbReference>
<dbReference type="Proteomes" id="UP001346149">
    <property type="component" value="Unassembled WGS sequence"/>
</dbReference>
<dbReference type="PANTHER" id="PTHR12956">
    <property type="entry name" value="ALKALINE CERAMIDASE-RELATED"/>
    <property type="match status" value="1"/>
</dbReference>
<keyword evidence="3" id="KW-1185">Reference proteome</keyword>
<feature type="domain" description="TOD1/MUCI70 glycosyltransferase-like" evidence="1">
    <location>
        <begin position="2"/>
        <end position="155"/>
    </location>
</feature>
<sequence length="182" mass="21231">MDPIDIEYVKKCRFVVASAIFDGYDLPHQPSNLSPQSYKHFFFLMVVDEESPSFIKSKGNSPYDEPRRNGEVPKILTHGLFHQTQYKYGLMGEMLFLLAYSSIFGKNTFAIGQHKHHCSTYENTDENKPRKPYARPLIDLQMKIYKGMEPWNPMKGPRGCTWKKSPMPRDYLTISHFQAMNR</sequence>
<reference evidence="2 3" key="1">
    <citation type="journal article" date="2023" name="Hortic Res">
        <title>Pangenome of water caltrop reveals structural variations and asymmetric subgenome divergence after allopolyploidization.</title>
        <authorList>
            <person name="Zhang X."/>
            <person name="Chen Y."/>
            <person name="Wang L."/>
            <person name="Yuan Y."/>
            <person name="Fang M."/>
            <person name="Shi L."/>
            <person name="Lu R."/>
            <person name="Comes H.P."/>
            <person name="Ma Y."/>
            <person name="Chen Y."/>
            <person name="Huang G."/>
            <person name="Zhou Y."/>
            <person name="Zheng Z."/>
            <person name="Qiu Y."/>
        </authorList>
    </citation>
    <scope>NUCLEOTIDE SEQUENCE [LARGE SCALE GENOMIC DNA]</scope>
    <source>
        <strain evidence="2">F231</strain>
    </source>
</reference>
<accession>A0AAN7M773</accession>
<evidence type="ECO:0000259" key="1">
    <source>
        <dbReference type="Pfam" id="PF04765"/>
    </source>
</evidence>
<evidence type="ECO:0000313" key="2">
    <source>
        <dbReference type="EMBL" id="KAK4804268.1"/>
    </source>
</evidence>
<organism evidence="2 3">
    <name type="scientific">Trapa natans</name>
    <name type="common">Water chestnut</name>
    <dbReference type="NCBI Taxonomy" id="22666"/>
    <lineage>
        <taxon>Eukaryota</taxon>
        <taxon>Viridiplantae</taxon>
        <taxon>Streptophyta</taxon>
        <taxon>Embryophyta</taxon>
        <taxon>Tracheophyta</taxon>
        <taxon>Spermatophyta</taxon>
        <taxon>Magnoliopsida</taxon>
        <taxon>eudicotyledons</taxon>
        <taxon>Gunneridae</taxon>
        <taxon>Pentapetalae</taxon>
        <taxon>rosids</taxon>
        <taxon>malvids</taxon>
        <taxon>Myrtales</taxon>
        <taxon>Lythraceae</taxon>
        <taxon>Trapa</taxon>
    </lineage>
</organism>
<gene>
    <name evidence="2" type="ORF">SAY86_004085</name>
</gene>
<protein>
    <recommendedName>
        <fullName evidence="1">TOD1/MUCI70 glycosyltransferase-like domain-containing protein</fullName>
    </recommendedName>
</protein>
<dbReference type="EMBL" id="JAXQNO010000001">
    <property type="protein sequence ID" value="KAK4804268.1"/>
    <property type="molecule type" value="Genomic_DNA"/>
</dbReference>
<dbReference type="InterPro" id="IPR006852">
    <property type="entry name" value="TOD1_MUCI70"/>
</dbReference>
<proteinExistence type="predicted"/>
<dbReference type="InterPro" id="IPR048354">
    <property type="entry name" value="TOD1_MUCI70_glycTrfase_dom"/>
</dbReference>
<dbReference type="Pfam" id="PF04765">
    <property type="entry name" value="TOD1_MUCI70"/>
    <property type="match status" value="1"/>
</dbReference>
<dbReference type="AlphaFoldDB" id="A0AAN7M773"/>